<dbReference type="EMBL" id="CAMXCT010000739">
    <property type="protein sequence ID" value="CAI3982717.1"/>
    <property type="molecule type" value="Genomic_DNA"/>
</dbReference>
<accession>A0A9P1FQG2</accession>
<evidence type="ECO:0000313" key="3">
    <source>
        <dbReference type="Proteomes" id="UP001152797"/>
    </source>
</evidence>
<evidence type="ECO:0000313" key="2">
    <source>
        <dbReference type="EMBL" id="CAL1136092.1"/>
    </source>
</evidence>
<dbReference type="AlphaFoldDB" id="A0A9P1FQG2"/>
<keyword evidence="3" id="KW-1185">Reference proteome</keyword>
<comment type="caution">
    <text evidence="1">The sequence shown here is derived from an EMBL/GenBank/DDBJ whole genome shotgun (WGS) entry which is preliminary data.</text>
</comment>
<proteinExistence type="predicted"/>
<sequence>MQTFCDADEGSGRLSFSQLEGVMLRDLKLPLPRERLQELFGQPRHREDFEDFSLSDQTEVLTQLQHIFGIIPVIQLLFQRNLI</sequence>
<protein>
    <submittedName>
        <fullName evidence="1">Uncharacterized protein</fullName>
    </submittedName>
</protein>
<organism evidence="1">
    <name type="scientific">Cladocopium goreaui</name>
    <dbReference type="NCBI Taxonomy" id="2562237"/>
    <lineage>
        <taxon>Eukaryota</taxon>
        <taxon>Sar</taxon>
        <taxon>Alveolata</taxon>
        <taxon>Dinophyceae</taxon>
        <taxon>Suessiales</taxon>
        <taxon>Symbiodiniaceae</taxon>
        <taxon>Cladocopium</taxon>
    </lineage>
</organism>
<gene>
    <name evidence="1" type="ORF">C1SCF055_LOCUS10384</name>
</gene>
<reference evidence="2" key="2">
    <citation type="submission" date="2024-04" db="EMBL/GenBank/DDBJ databases">
        <authorList>
            <person name="Chen Y."/>
            <person name="Shah S."/>
            <person name="Dougan E. K."/>
            <person name="Thang M."/>
            <person name="Chan C."/>
        </authorList>
    </citation>
    <scope>NUCLEOTIDE SEQUENCE [LARGE SCALE GENOMIC DNA]</scope>
</reference>
<dbReference type="EMBL" id="CAMXCT030000739">
    <property type="protein sequence ID" value="CAL4770029.1"/>
    <property type="molecule type" value="Genomic_DNA"/>
</dbReference>
<evidence type="ECO:0000313" key="1">
    <source>
        <dbReference type="EMBL" id="CAI3982717.1"/>
    </source>
</evidence>
<reference evidence="1" key="1">
    <citation type="submission" date="2022-10" db="EMBL/GenBank/DDBJ databases">
        <authorList>
            <person name="Chen Y."/>
            <person name="Dougan E. K."/>
            <person name="Chan C."/>
            <person name="Rhodes N."/>
            <person name="Thang M."/>
        </authorList>
    </citation>
    <scope>NUCLEOTIDE SEQUENCE</scope>
</reference>
<name>A0A9P1FQG2_9DINO</name>
<dbReference type="EMBL" id="CAMXCT020000739">
    <property type="protein sequence ID" value="CAL1136092.1"/>
    <property type="molecule type" value="Genomic_DNA"/>
</dbReference>
<dbReference type="Proteomes" id="UP001152797">
    <property type="component" value="Unassembled WGS sequence"/>
</dbReference>